<reference evidence="2 3" key="1">
    <citation type="submission" date="2019-03" db="EMBL/GenBank/DDBJ databases">
        <title>Single cell metagenomics reveals metabolic interactions within the superorganism composed of flagellate Streblomastix strix and complex community of Bacteroidetes bacteria on its surface.</title>
        <authorList>
            <person name="Treitli S.C."/>
            <person name="Kolisko M."/>
            <person name="Husnik F."/>
            <person name="Keeling P."/>
            <person name="Hampl V."/>
        </authorList>
    </citation>
    <scope>NUCLEOTIDE SEQUENCE [LARGE SCALE GENOMIC DNA]</scope>
    <source>
        <strain evidence="2">ST1C</strain>
    </source>
</reference>
<feature type="compositionally biased region" description="Low complexity" evidence="1">
    <location>
        <begin position="521"/>
        <end position="530"/>
    </location>
</feature>
<sequence length="547" mass="63405">MQIDPLDPNQTMATPEEVSPNDITAARALSAGLSVQETSQIDFYAERPSEVQVIEIIQRARTVTDLVTRKKPPNYNNPPAQLMLAFDQVLADLEMKLLQQYRFLQGTLIQIVKRVWLATLKFNFCAFISIYDTIYKVNMTQALIGKTEQGNILKTEPSAVIRPKFNNQLFRSLRALPQTEGAHLASIDTQLTRNVGFKGALDQELKKLIAQQVIDLIKGIPKIMPPEWIQDLARKPMPETKLTAFLPFLSHLKQQSLNSYAPLNPFCNQLHQQQIQGQQSLRFPFQYSGQPMQYPIQPIQFPVLPALNPFSPTMNPPQTQIREPQLPSNENIRDQQNSIQSSQQVEQAAIQTIERPQQKETVTRNTYILLDPKYLRICYNKLLEYHCYPTLQREINNLDRVKDQYLQHVREPMRYDLVRDPSVIKYKNSKWHSKLTTQKPFTFSDWREFWSDAVSSLEQIKIPHYLSKEYKSQSPDDKSRRHESVRIYEREKEYAIENGKRMKKMRLEKLLLEAEGRKKQNSSSNSSSSSIQQILEDWTGKGNTITL</sequence>
<evidence type="ECO:0000313" key="3">
    <source>
        <dbReference type="Proteomes" id="UP000324800"/>
    </source>
</evidence>
<dbReference type="Proteomes" id="UP000324800">
    <property type="component" value="Unassembled WGS sequence"/>
</dbReference>
<name>A0A5J4WGC7_9EUKA</name>
<evidence type="ECO:0000313" key="2">
    <source>
        <dbReference type="EMBL" id="KAA6394064.1"/>
    </source>
</evidence>
<accession>A0A5J4WGC7</accession>
<organism evidence="2 3">
    <name type="scientific">Streblomastix strix</name>
    <dbReference type="NCBI Taxonomy" id="222440"/>
    <lineage>
        <taxon>Eukaryota</taxon>
        <taxon>Metamonada</taxon>
        <taxon>Preaxostyla</taxon>
        <taxon>Oxymonadida</taxon>
        <taxon>Streblomastigidae</taxon>
        <taxon>Streblomastix</taxon>
    </lineage>
</organism>
<dbReference type="AlphaFoldDB" id="A0A5J4WGC7"/>
<comment type="caution">
    <text evidence="2">The sequence shown here is derived from an EMBL/GenBank/DDBJ whole genome shotgun (WGS) entry which is preliminary data.</text>
</comment>
<proteinExistence type="predicted"/>
<feature type="region of interest" description="Disordered" evidence="1">
    <location>
        <begin position="514"/>
        <end position="533"/>
    </location>
</feature>
<protein>
    <submittedName>
        <fullName evidence="2">Uncharacterized protein</fullName>
    </submittedName>
</protein>
<evidence type="ECO:0000256" key="1">
    <source>
        <dbReference type="SAM" id="MobiDB-lite"/>
    </source>
</evidence>
<gene>
    <name evidence="2" type="ORF">EZS28_010410</name>
</gene>
<dbReference type="EMBL" id="SNRW01002054">
    <property type="protein sequence ID" value="KAA6394064.1"/>
    <property type="molecule type" value="Genomic_DNA"/>
</dbReference>